<dbReference type="Pfam" id="PF21831">
    <property type="entry name" value="DUF6891"/>
    <property type="match status" value="1"/>
</dbReference>
<accession>A0A0L6CGA8</accession>
<dbReference type="OrthoDB" id="5142409at2"/>
<dbReference type="AlphaFoldDB" id="A0A0L6CGA8"/>
<dbReference type="RefSeq" id="WP_050669157.1">
    <property type="nucleotide sequence ID" value="NZ_LAIR01000002.1"/>
</dbReference>
<gene>
    <name evidence="2" type="ORF">VV01_06385</name>
</gene>
<feature type="domain" description="DUF6891" evidence="1">
    <location>
        <begin position="23"/>
        <end position="200"/>
    </location>
</feature>
<dbReference type="Proteomes" id="UP000037397">
    <property type="component" value="Unassembled WGS sequence"/>
</dbReference>
<reference evidence="3" key="1">
    <citation type="submission" date="2015-03" db="EMBL/GenBank/DDBJ databases">
        <title>Luteipulveratus halotolerans sp. nov., a novel actinobacterium (Dermacoccaceae) from Sarawak, Malaysia.</title>
        <authorList>
            <person name="Juboi H."/>
            <person name="Basik A."/>
            <person name="Shamsul S.S."/>
            <person name="Arnold P."/>
            <person name="Schmitt E.K."/>
            <person name="Sanglier J.-J."/>
            <person name="Yeo T."/>
        </authorList>
    </citation>
    <scope>NUCLEOTIDE SEQUENCE [LARGE SCALE GENOMIC DNA]</scope>
    <source>
        <strain evidence="3">C296001</strain>
    </source>
</reference>
<protein>
    <recommendedName>
        <fullName evidence="1">DUF6891 domain-containing protein</fullName>
    </recommendedName>
</protein>
<dbReference type="STRING" id="1631356.VV01_06385"/>
<dbReference type="InterPro" id="IPR054186">
    <property type="entry name" value="DUF6891"/>
</dbReference>
<organism evidence="2 3">
    <name type="scientific">Luteipulveratus halotolerans</name>
    <dbReference type="NCBI Taxonomy" id="1631356"/>
    <lineage>
        <taxon>Bacteria</taxon>
        <taxon>Bacillati</taxon>
        <taxon>Actinomycetota</taxon>
        <taxon>Actinomycetes</taxon>
        <taxon>Micrococcales</taxon>
        <taxon>Dermacoccaceae</taxon>
        <taxon>Luteipulveratus</taxon>
    </lineage>
</organism>
<dbReference type="EMBL" id="LAIR01000002">
    <property type="protein sequence ID" value="KNX36861.1"/>
    <property type="molecule type" value="Genomic_DNA"/>
</dbReference>
<evidence type="ECO:0000313" key="3">
    <source>
        <dbReference type="Proteomes" id="UP000037397"/>
    </source>
</evidence>
<proteinExistence type="predicted"/>
<sequence>MDGQASRGGYFNGAFPPDTVTFAGAIALKVATGVDTRDALVSGFVEIGQDMGAYFPEPDMSAAEVEHLVDLIIRDHNAQVTAASPQAIALLDAFHAMTVAGIVYSFAEAGDTQTALEDISDSARELVEHGVAVRGYCFAHAVDTDEMIMNGQLAIGYGIFAEAGSTPDEIGRDVAAILREHGLPVRPHLSSDQRIVVGPIVYELPYQGMELAESGD</sequence>
<evidence type="ECO:0000259" key="1">
    <source>
        <dbReference type="Pfam" id="PF21831"/>
    </source>
</evidence>
<keyword evidence="3" id="KW-1185">Reference proteome</keyword>
<comment type="caution">
    <text evidence="2">The sequence shown here is derived from an EMBL/GenBank/DDBJ whole genome shotgun (WGS) entry which is preliminary data.</text>
</comment>
<evidence type="ECO:0000313" key="2">
    <source>
        <dbReference type="EMBL" id="KNX36861.1"/>
    </source>
</evidence>
<dbReference type="SUPFAM" id="SSF51556">
    <property type="entry name" value="Metallo-dependent hydrolases"/>
    <property type="match status" value="1"/>
</dbReference>
<name>A0A0L6CGA8_9MICO</name>
<dbReference type="InterPro" id="IPR032466">
    <property type="entry name" value="Metal_Hydrolase"/>
</dbReference>